<keyword evidence="1" id="KW-1133">Transmembrane helix</keyword>
<gene>
    <name evidence="3" type="ORF">RIdsm_03492</name>
    <name evidence="2" type="ORF">XM52_14560</name>
</gene>
<keyword evidence="4" id="KW-1185">Reference proteome</keyword>
<accession>A0A0T5P8A6</accession>
<keyword evidence="1" id="KW-0812">Transmembrane</keyword>
<evidence type="ECO:0008006" key="6">
    <source>
        <dbReference type="Google" id="ProtNLM"/>
    </source>
</evidence>
<evidence type="ECO:0000313" key="3">
    <source>
        <dbReference type="EMBL" id="QEW27675.1"/>
    </source>
</evidence>
<sequence>MLIAVICIYMGVWACAYYAGQSEGGVRFAGFYAVAVLALPNLFGLAFWLIYQRVDGDGAADLTRMVILVGAGLALVFYPVIYLRTRRGA</sequence>
<evidence type="ECO:0000313" key="4">
    <source>
        <dbReference type="Proteomes" id="UP000051401"/>
    </source>
</evidence>
<protein>
    <recommendedName>
        <fullName evidence="6">Integral membrane protein</fullName>
    </recommendedName>
</protein>
<organism evidence="2 4">
    <name type="scientific">Roseovarius indicus</name>
    <dbReference type="NCBI Taxonomy" id="540747"/>
    <lineage>
        <taxon>Bacteria</taxon>
        <taxon>Pseudomonadati</taxon>
        <taxon>Pseudomonadota</taxon>
        <taxon>Alphaproteobacteria</taxon>
        <taxon>Rhodobacterales</taxon>
        <taxon>Roseobacteraceae</taxon>
        <taxon>Roseovarius</taxon>
    </lineage>
</organism>
<dbReference type="EMBL" id="CP031598">
    <property type="protein sequence ID" value="QEW27675.1"/>
    <property type="molecule type" value="Genomic_DNA"/>
</dbReference>
<dbReference type="OrthoDB" id="9983819at2"/>
<dbReference type="PATRIC" id="fig|540747.5.peg.5980"/>
<feature type="transmembrane region" description="Helical" evidence="1">
    <location>
        <begin position="30"/>
        <end position="50"/>
    </location>
</feature>
<proteinExistence type="predicted"/>
<feature type="transmembrane region" description="Helical" evidence="1">
    <location>
        <begin position="62"/>
        <end position="83"/>
    </location>
</feature>
<dbReference type="EMBL" id="LAXI01000008">
    <property type="protein sequence ID" value="KRS17276.1"/>
    <property type="molecule type" value="Genomic_DNA"/>
</dbReference>
<dbReference type="KEGG" id="rid:RIdsm_03492"/>
<dbReference type="Proteomes" id="UP000051401">
    <property type="component" value="Unassembled WGS sequence"/>
</dbReference>
<name>A0A0T5P8A6_9RHOB</name>
<evidence type="ECO:0000313" key="2">
    <source>
        <dbReference type="EMBL" id="KRS17276.1"/>
    </source>
</evidence>
<reference evidence="2 4" key="1">
    <citation type="submission" date="2015-04" db="EMBL/GenBank/DDBJ databases">
        <title>The draft genome sequence of Roseovarius indicus B108T.</title>
        <authorList>
            <person name="Li G."/>
            <person name="Lai Q."/>
            <person name="Shao Z."/>
            <person name="Yan P."/>
        </authorList>
    </citation>
    <scope>NUCLEOTIDE SEQUENCE [LARGE SCALE GENOMIC DNA]</scope>
    <source>
        <strain evidence="2 4">B108</strain>
    </source>
</reference>
<reference evidence="3 5" key="2">
    <citation type="submission" date="2018-08" db="EMBL/GenBank/DDBJ databases">
        <title>Genetic Globetrotter - A new plasmid hitch-hiking vast phylogenetic and geographic distances.</title>
        <authorList>
            <person name="Vollmers J."/>
            <person name="Petersen J."/>
        </authorList>
    </citation>
    <scope>NUCLEOTIDE SEQUENCE [LARGE SCALE GENOMIC DNA]</scope>
    <source>
        <strain evidence="3 5">DSM 26383</strain>
    </source>
</reference>
<dbReference type="RefSeq" id="WP_057816869.1">
    <property type="nucleotide sequence ID" value="NZ_CP031598.1"/>
</dbReference>
<evidence type="ECO:0000256" key="1">
    <source>
        <dbReference type="SAM" id="Phobius"/>
    </source>
</evidence>
<dbReference type="Proteomes" id="UP000325785">
    <property type="component" value="Chromosome"/>
</dbReference>
<evidence type="ECO:0000313" key="5">
    <source>
        <dbReference type="Proteomes" id="UP000325785"/>
    </source>
</evidence>
<keyword evidence="1" id="KW-0472">Membrane</keyword>
<dbReference type="AlphaFoldDB" id="A0A0T5P8A6"/>